<evidence type="ECO:0000259" key="4">
    <source>
        <dbReference type="Pfam" id="PF04478"/>
    </source>
</evidence>
<dbReference type="PANTHER" id="PTHR35778">
    <property type="entry name" value="SIGNALING MUCIN HKR1-RELATED"/>
    <property type="match status" value="1"/>
</dbReference>
<protein>
    <recommendedName>
        <fullName evidence="4">Mid2 domain-containing protein</fullName>
    </recommendedName>
</protein>
<proteinExistence type="predicted"/>
<dbReference type="Pfam" id="PF04478">
    <property type="entry name" value="Mid2"/>
    <property type="match status" value="1"/>
</dbReference>
<feature type="transmembrane region" description="Helical" evidence="2">
    <location>
        <begin position="1492"/>
        <end position="1513"/>
    </location>
</feature>
<keyword evidence="2" id="KW-0812">Transmembrane</keyword>
<reference evidence="5 6" key="1">
    <citation type="submission" date="2015-01" db="EMBL/GenBank/DDBJ databases">
        <title>The Genome Sequence of Cryptococcus gattii EJB2.</title>
        <authorList>
            <consortium name="The Broad Institute Genomics Platform"/>
            <person name="Cuomo C."/>
            <person name="Litvintseva A."/>
            <person name="Chen Y."/>
            <person name="Heitman J."/>
            <person name="Sun S."/>
            <person name="Springer D."/>
            <person name="Dromer F."/>
            <person name="Young S."/>
            <person name="Zeng Q."/>
            <person name="Gargeya S."/>
            <person name="Abouelleil A."/>
            <person name="Alvarado L."/>
            <person name="Chapman S.B."/>
            <person name="Gainer-Dewar J."/>
            <person name="Goldberg J."/>
            <person name="Griggs A."/>
            <person name="Gujja S."/>
            <person name="Hansen M."/>
            <person name="Howarth C."/>
            <person name="Imamovic A."/>
            <person name="Larimer J."/>
            <person name="Murphy C."/>
            <person name="Naylor J."/>
            <person name="Pearson M."/>
            <person name="Priest M."/>
            <person name="Roberts A."/>
            <person name="Saif S."/>
            <person name="Shea T."/>
            <person name="Sykes S."/>
            <person name="Wortman J."/>
            <person name="Nusbaum C."/>
            <person name="Birren B."/>
        </authorList>
    </citation>
    <scope>NUCLEOTIDE SEQUENCE [LARGE SCALE GENOMIC DNA]</scope>
    <source>
        <strain evidence="5 6">EJB2</strain>
    </source>
</reference>
<evidence type="ECO:0000256" key="3">
    <source>
        <dbReference type="SAM" id="SignalP"/>
    </source>
</evidence>
<feature type="domain" description="Mid2" evidence="4">
    <location>
        <begin position="1467"/>
        <end position="1514"/>
    </location>
</feature>
<feature type="compositionally biased region" description="Basic and acidic residues" evidence="1">
    <location>
        <begin position="1585"/>
        <end position="1603"/>
    </location>
</feature>
<name>A0ABR5BKZ4_9TREE</name>
<feature type="signal peptide" evidence="3">
    <location>
        <begin position="1"/>
        <end position="31"/>
    </location>
</feature>
<keyword evidence="2" id="KW-1133">Transmembrane helix</keyword>
<feature type="compositionally biased region" description="Low complexity" evidence="1">
    <location>
        <begin position="1606"/>
        <end position="1619"/>
    </location>
</feature>
<feature type="region of interest" description="Disordered" evidence="1">
    <location>
        <begin position="151"/>
        <end position="206"/>
    </location>
</feature>
<keyword evidence="2" id="KW-0472">Membrane</keyword>
<evidence type="ECO:0000256" key="2">
    <source>
        <dbReference type="SAM" id="Phobius"/>
    </source>
</evidence>
<dbReference type="InterPro" id="IPR007567">
    <property type="entry name" value="Mid2_dom"/>
</dbReference>
<keyword evidence="3" id="KW-0732">Signal</keyword>
<feature type="chain" id="PRO_5046895027" description="Mid2 domain-containing protein" evidence="3">
    <location>
        <begin position="32"/>
        <end position="1709"/>
    </location>
</feature>
<dbReference type="Proteomes" id="UP000054272">
    <property type="component" value="Unassembled WGS sequence"/>
</dbReference>
<feature type="region of interest" description="Disordered" evidence="1">
    <location>
        <begin position="1578"/>
        <end position="1622"/>
    </location>
</feature>
<feature type="compositionally biased region" description="Basic and acidic residues" evidence="1">
    <location>
        <begin position="303"/>
        <end position="315"/>
    </location>
</feature>
<evidence type="ECO:0000313" key="6">
    <source>
        <dbReference type="Proteomes" id="UP000054272"/>
    </source>
</evidence>
<feature type="region of interest" description="Disordered" evidence="1">
    <location>
        <begin position="657"/>
        <end position="685"/>
    </location>
</feature>
<feature type="compositionally biased region" description="Polar residues" evidence="1">
    <location>
        <begin position="151"/>
        <end position="174"/>
    </location>
</feature>
<sequence length="1709" mass="177001">MRHRRQRYAPPSLALVLVVLILVIVAEVGEALEHGRGGTGVERRVHNQTRRRAIGGKKRQFNLISELESLGSSVSSNLFDLLAPTTSTEHLVSPVESTSFVQSSTQPVATSVVEHATNLVESIATSASSAKKSSTIGALATSTVESHSATLLSTSDQLRPASQSTTDVKSTSSDGYVVASYQGTSTSRSSEATSSYSPVASSSSATASPISSLENIFETFSPASSVASILTSSAIELSTKTSTSILMSQLSSAASSQAILDTSEAIVESTSTHWGPASTVVWATKSKSKRRYREMRTQESGQTEERDENRGEVAERDIQTEVEDFENTATNTVGDVSVTADQDWGITSATASTSAAAAEVTSALVEVTSVSIGQQITSNAAEPTTAAIMVTSVQMDNRPIVSIQASTQTSMLDGGVWSSPPDAVVTLSAPSSFTADSPAFLVTSATAWDADTSVSVTAASSQPGQTLLSNSDFVTSAAVDDSGLTSLSFEVLSTSAFGPLVSTQSEEGIFGVMETASITTLAVDTNAWTSSESLTVTERVNSDVTNTQLVSESSSSAMVLSDVNHPPLQTLSGLSSMSIGETNSAPTAPIKLSSSILSNTLPNVAFSASDTMSYTSIELGVSSAYHTFLSSQSEFSTSSAVGTASSTVSAVTKTDGLSESTALPSPSNGLPPTTVLSSVGDLSSSATLPPTVSVITNDSVPMSTTVTGSGSPPATSLETSTWSNWLSEPSITVAESYSLLWSSAIGTESSEVLVSSAIVFATESNGLTGSSWVEEANITTTVGRISSSDSMTTETGSLSALSVIFSSFSSTFEGSTADASDEDILSSLTQYRQFVASSTSFSISVTSFLPSSLSSVDLSSLKTSVVQKTNIQGSSLGSESEVLTTATQTAAVYVSESGSSSLSASDVPITSGVMSSEAVASSEVASFDSAVGGAATTSFAASSFSNVEMPSVTSSLGEAITSSLDISASTSEAAISTAASSFAPSEPLSTSVFEPTSTTSEMLGSVPSSSEIPPVSYSTSSSNVFSTSSLFAPFAMESSSYVEPSDVSFTSGALVGATSSPEPSSSVPAVVEDTTSQVASESIASMPAPTESFWTSSQTFSQITVPTTVSAVAYAGPSSSVIESSNVLSNGPEASLSSSQSADYDGIISQAVSSSFSAEKSMRPSSSAQISITYSAPGSINQAATSAVDYSLTDVAPVSTSSATISSSNAKPSESETIIPGMVNVTAITSAPAATGSQVMTFDPATSSSSSFDEWSQSSSSAYSATSSVDEGYTPTQTWLIVASTLSSSYQATSADTSQPASQSGSGSRSTTASPSVATIPSSMPTLIVPGNSVANNAKAGTGSDDDPIKGDTLIAILLAAEQYPWWFVVESSDATSQLFNTFPTLISNALEIGSSVVSTYGLQVYQPASWNGDETSLLTQYMAYIPSECFDTLNAYIQTPSSPLYNQTGIEGQLAAQINTAFPLAAAASDTTPSSSSTSEGSSSSKKKRNIIIGVCVGVGGALWIALVWWVYKRTKRSNDKAVHKRLSEHMTMFQDHRPMSQAYRDNVTVNNGWVNDRRVSRAPSIAASEIDDRPSSFYASPFETDRSLRDQQRGYDDEAHRASHGSSSGPSAESPHSYGHSVFGGNWFQNTNSYSQNHDGYQSPTRSRMSQNPFEDMVTRSYLGTAGVNAPAPKRRSALGKPVNKALISQPKLQGNSLEFRDYDSCT</sequence>
<evidence type="ECO:0000256" key="1">
    <source>
        <dbReference type="SAM" id="MobiDB-lite"/>
    </source>
</evidence>
<dbReference type="EMBL" id="KN848805">
    <property type="protein sequence ID" value="KIR76315.1"/>
    <property type="molecule type" value="Genomic_DNA"/>
</dbReference>
<dbReference type="InterPro" id="IPR039295">
    <property type="entry name" value="MSB2"/>
</dbReference>
<feature type="region of interest" description="Disordered" evidence="1">
    <location>
        <begin position="1294"/>
        <end position="1325"/>
    </location>
</feature>
<dbReference type="PANTHER" id="PTHR35778:SF1">
    <property type="entry name" value="SIGNALING MUCIN HKR1-RELATED"/>
    <property type="match status" value="1"/>
</dbReference>
<feature type="compositionally biased region" description="Low complexity" evidence="1">
    <location>
        <begin position="184"/>
        <end position="206"/>
    </location>
</feature>
<gene>
    <name evidence="5" type="ORF">I306_06650</name>
</gene>
<evidence type="ECO:0000313" key="5">
    <source>
        <dbReference type="EMBL" id="KIR76315.1"/>
    </source>
</evidence>
<accession>A0ABR5BKZ4</accession>
<organism evidence="5 6">
    <name type="scientific">Cryptococcus gattii EJB2</name>
    <dbReference type="NCBI Taxonomy" id="1296103"/>
    <lineage>
        <taxon>Eukaryota</taxon>
        <taxon>Fungi</taxon>
        <taxon>Dikarya</taxon>
        <taxon>Basidiomycota</taxon>
        <taxon>Agaricomycotina</taxon>
        <taxon>Tremellomycetes</taxon>
        <taxon>Tremellales</taxon>
        <taxon>Cryptococcaceae</taxon>
        <taxon>Cryptococcus</taxon>
        <taxon>Cryptococcus gattii species complex</taxon>
    </lineage>
</organism>
<feature type="region of interest" description="Disordered" evidence="1">
    <location>
        <begin position="984"/>
        <end position="1013"/>
    </location>
</feature>
<feature type="region of interest" description="Disordered" evidence="1">
    <location>
        <begin position="285"/>
        <end position="315"/>
    </location>
</feature>
<feature type="compositionally biased region" description="Polar residues" evidence="1">
    <location>
        <begin position="987"/>
        <end position="1002"/>
    </location>
</feature>
<keyword evidence="6" id="KW-1185">Reference proteome</keyword>